<dbReference type="GO" id="GO:0004672">
    <property type="term" value="F:protein kinase activity"/>
    <property type="evidence" value="ECO:0007669"/>
    <property type="project" value="InterPro"/>
</dbReference>
<dbReference type="InterPro" id="IPR000719">
    <property type="entry name" value="Prot_kinase_dom"/>
</dbReference>
<feature type="compositionally biased region" description="Low complexity" evidence="1">
    <location>
        <begin position="181"/>
        <end position="191"/>
    </location>
</feature>
<dbReference type="PROSITE" id="PS50011">
    <property type="entry name" value="PROTEIN_KINASE_DOM"/>
    <property type="match status" value="1"/>
</dbReference>
<sequence length="191" mass="21797">MHPSNIGVAVTCLDVFSEMNFWDRTGAPEVIPVVARDPTREPDSFPPYIITENIQLAQFLEEQFPETLREEPRVRIIDFGCARFANEIPCPRWHTPVEYAAPELLYAEAEENNRDAVWGWPVDIWSLGCTIWAITTRRALFSRPILEDMVACDNIPTTWFSFSQRVTSECGDFGTSRRHSSSLFSGLSHLT</sequence>
<dbReference type="AlphaFoldDB" id="A0A8H6WQM9"/>
<organism evidence="3 4">
    <name type="scientific">Mycena chlorophos</name>
    <name type="common">Agaric fungus</name>
    <name type="synonym">Agaricus chlorophos</name>
    <dbReference type="NCBI Taxonomy" id="658473"/>
    <lineage>
        <taxon>Eukaryota</taxon>
        <taxon>Fungi</taxon>
        <taxon>Dikarya</taxon>
        <taxon>Basidiomycota</taxon>
        <taxon>Agaricomycotina</taxon>
        <taxon>Agaricomycetes</taxon>
        <taxon>Agaricomycetidae</taxon>
        <taxon>Agaricales</taxon>
        <taxon>Marasmiineae</taxon>
        <taxon>Mycenaceae</taxon>
        <taxon>Mycena</taxon>
    </lineage>
</organism>
<dbReference type="InterPro" id="IPR011009">
    <property type="entry name" value="Kinase-like_dom_sf"/>
</dbReference>
<gene>
    <name evidence="3" type="ORF">HMN09_00184700</name>
</gene>
<proteinExistence type="predicted"/>
<accession>A0A8H6WQM9</accession>
<reference evidence="3" key="1">
    <citation type="submission" date="2020-05" db="EMBL/GenBank/DDBJ databases">
        <title>Mycena genomes resolve the evolution of fungal bioluminescence.</title>
        <authorList>
            <person name="Tsai I.J."/>
        </authorList>
    </citation>
    <scope>NUCLEOTIDE SEQUENCE</scope>
    <source>
        <strain evidence="3">110903Hualien_Pintung</strain>
    </source>
</reference>
<keyword evidence="4" id="KW-1185">Reference proteome</keyword>
<dbReference type="GO" id="GO:0005524">
    <property type="term" value="F:ATP binding"/>
    <property type="evidence" value="ECO:0007669"/>
    <property type="project" value="InterPro"/>
</dbReference>
<feature type="region of interest" description="Disordered" evidence="1">
    <location>
        <begin position="172"/>
        <end position="191"/>
    </location>
</feature>
<dbReference type="OrthoDB" id="5979581at2759"/>
<dbReference type="EMBL" id="JACAZE010000002">
    <property type="protein sequence ID" value="KAF7320979.1"/>
    <property type="molecule type" value="Genomic_DNA"/>
</dbReference>
<evidence type="ECO:0000313" key="3">
    <source>
        <dbReference type="EMBL" id="KAF7320979.1"/>
    </source>
</evidence>
<dbReference type="Pfam" id="PF00069">
    <property type="entry name" value="Pkinase"/>
    <property type="match status" value="1"/>
</dbReference>
<evidence type="ECO:0000313" key="4">
    <source>
        <dbReference type="Proteomes" id="UP000613580"/>
    </source>
</evidence>
<feature type="domain" description="Protein kinase" evidence="2">
    <location>
        <begin position="1"/>
        <end position="191"/>
    </location>
</feature>
<name>A0A8H6WQM9_MYCCL</name>
<dbReference type="SUPFAM" id="SSF56112">
    <property type="entry name" value="Protein kinase-like (PK-like)"/>
    <property type="match status" value="1"/>
</dbReference>
<evidence type="ECO:0000259" key="2">
    <source>
        <dbReference type="PROSITE" id="PS50011"/>
    </source>
</evidence>
<dbReference type="Gene3D" id="1.10.510.10">
    <property type="entry name" value="Transferase(Phosphotransferase) domain 1"/>
    <property type="match status" value="1"/>
</dbReference>
<dbReference type="Proteomes" id="UP000613580">
    <property type="component" value="Unassembled WGS sequence"/>
</dbReference>
<comment type="caution">
    <text evidence="3">The sequence shown here is derived from an EMBL/GenBank/DDBJ whole genome shotgun (WGS) entry which is preliminary data.</text>
</comment>
<protein>
    <recommendedName>
        <fullName evidence="2">Protein kinase domain-containing protein</fullName>
    </recommendedName>
</protein>
<evidence type="ECO:0000256" key="1">
    <source>
        <dbReference type="SAM" id="MobiDB-lite"/>
    </source>
</evidence>